<dbReference type="PANTHER" id="PTHR22946">
    <property type="entry name" value="DIENELACTONE HYDROLASE DOMAIN-CONTAINING PROTEIN-RELATED"/>
    <property type="match status" value="1"/>
</dbReference>
<reference evidence="3 4" key="1">
    <citation type="journal article" date="2018" name="Int. J. Syst. Evol. Microbiol.">
        <title>Planococcus salinus sp. nov., a moderately halophilic bacterium isolated from a saline-alkali soil.</title>
        <authorList>
            <person name="Gan L."/>
        </authorList>
    </citation>
    <scope>NUCLEOTIDE SEQUENCE [LARGE SCALE GENOMIC DNA]</scope>
    <source>
        <strain evidence="3 4">LCB217</strain>
    </source>
</reference>
<gene>
    <name evidence="3" type="ORF">EEX84_15970</name>
</gene>
<accession>A0A3M8P331</accession>
<sequence length="255" mass="29246">MKIIEEFWGGIPLLHVAPEDNFDTELPTVVFFHGFTSAKEHNLHYAYQLARKGIRVLLPDALYHGERSENLDEVQLSLKFWEIVLTSIEELSFLHKYAEEKKLIKGHPGVAGTSMGGITTLGALTVYPWIRTAAIMMGAPNYVELAKAQMHQFETNGFKLPISGEERKQMLASLARFDSTQKRELLNQRPLFFWHGEQDTTVPFAPTFKFYQVLKEDYQDVPERLKFIREPEAGHAVSRRGMLAATEWLARHLTE</sequence>
<dbReference type="OrthoDB" id="31158at2"/>
<dbReference type="InterPro" id="IPR001375">
    <property type="entry name" value="Peptidase_S9_cat"/>
</dbReference>
<dbReference type="InterPro" id="IPR029058">
    <property type="entry name" value="AB_hydrolase_fold"/>
</dbReference>
<dbReference type="RefSeq" id="WP_123166652.1">
    <property type="nucleotide sequence ID" value="NZ_RIAX01000022.1"/>
</dbReference>
<dbReference type="GO" id="GO:0006508">
    <property type="term" value="P:proteolysis"/>
    <property type="evidence" value="ECO:0007669"/>
    <property type="project" value="InterPro"/>
</dbReference>
<protein>
    <submittedName>
        <fullName evidence="3">Esterase</fullName>
    </submittedName>
</protein>
<evidence type="ECO:0000313" key="3">
    <source>
        <dbReference type="EMBL" id="RNF38137.1"/>
    </source>
</evidence>
<dbReference type="PANTHER" id="PTHR22946:SF9">
    <property type="entry name" value="POLYKETIDE TRANSFERASE AF380"/>
    <property type="match status" value="1"/>
</dbReference>
<evidence type="ECO:0000256" key="1">
    <source>
        <dbReference type="ARBA" id="ARBA00022801"/>
    </source>
</evidence>
<dbReference type="Gene3D" id="3.40.50.1820">
    <property type="entry name" value="alpha/beta hydrolase"/>
    <property type="match status" value="1"/>
</dbReference>
<dbReference type="InterPro" id="IPR050261">
    <property type="entry name" value="FrsA_esterase"/>
</dbReference>
<name>A0A3M8P331_9BACL</name>
<evidence type="ECO:0000259" key="2">
    <source>
        <dbReference type="Pfam" id="PF00326"/>
    </source>
</evidence>
<dbReference type="GO" id="GO:0052689">
    <property type="term" value="F:carboxylic ester hydrolase activity"/>
    <property type="evidence" value="ECO:0007669"/>
    <property type="project" value="UniProtKB-ARBA"/>
</dbReference>
<organism evidence="3 4">
    <name type="scientific">Planococcus salinus</name>
    <dbReference type="NCBI Taxonomy" id="1848460"/>
    <lineage>
        <taxon>Bacteria</taxon>
        <taxon>Bacillati</taxon>
        <taxon>Bacillota</taxon>
        <taxon>Bacilli</taxon>
        <taxon>Bacillales</taxon>
        <taxon>Caryophanaceae</taxon>
        <taxon>Planococcus</taxon>
    </lineage>
</organism>
<comment type="caution">
    <text evidence="3">The sequence shown here is derived from an EMBL/GenBank/DDBJ whole genome shotgun (WGS) entry which is preliminary data.</text>
</comment>
<feature type="domain" description="Peptidase S9 prolyl oligopeptidase catalytic" evidence="2">
    <location>
        <begin position="98"/>
        <end position="250"/>
    </location>
</feature>
<dbReference type="Pfam" id="PF00326">
    <property type="entry name" value="Peptidase_S9"/>
    <property type="match status" value="1"/>
</dbReference>
<keyword evidence="4" id="KW-1185">Reference proteome</keyword>
<proteinExistence type="predicted"/>
<dbReference type="Proteomes" id="UP000275473">
    <property type="component" value="Unassembled WGS sequence"/>
</dbReference>
<dbReference type="GO" id="GO:0008236">
    <property type="term" value="F:serine-type peptidase activity"/>
    <property type="evidence" value="ECO:0007669"/>
    <property type="project" value="InterPro"/>
</dbReference>
<keyword evidence="1" id="KW-0378">Hydrolase</keyword>
<dbReference type="SUPFAM" id="SSF53474">
    <property type="entry name" value="alpha/beta-Hydrolases"/>
    <property type="match status" value="1"/>
</dbReference>
<dbReference type="EMBL" id="RIAX01000022">
    <property type="protein sequence ID" value="RNF38137.1"/>
    <property type="molecule type" value="Genomic_DNA"/>
</dbReference>
<dbReference type="AlphaFoldDB" id="A0A3M8P331"/>
<evidence type="ECO:0000313" key="4">
    <source>
        <dbReference type="Proteomes" id="UP000275473"/>
    </source>
</evidence>